<evidence type="ECO:0000256" key="3">
    <source>
        <dbReference type="PIRSR" id="PIRSR623088-1"/>
    </source>
</evidence>
<evidence type="ECO:0000256" key="6">
    <source>
        <dbReference type="RuleBase" id="RU363067"/>
    </source>
</evidence>
<feature type="compositionally biased region" description="Basic and acidic residues" evidence="8">
    <location>
        <begin position="711"/>
        <end position="724"/>
    </location>
</feature>
<evidence type="ECO:0000256" key="8">
    <source>
        <dbReference type="SAM" id="MobiDB-lite"/>
    </source>
</evidence>
<dbReference type="Proteomes" id="UP001489004">
    <property type="component" value="Unassembled WGS sequence"/>
</dbReference>
<evidence type="ECO:0000256" key="1">
    <source>
        <dbReference type="ARBA" id="ARBA00022723"/>
    </source>
</evidence>
<evidence type="ECO:0000313" key="10">
    <source>
        <dbReference type="EMBL" id="KAK9803589.1"/>
    </source>
</evidence>
<dbReference type="PRINTS" id="PR00387">
    <property type="entry name" value="PDIESTERASE1"/>
</dbReference>
<dbReference type="Gene3D" id="3.30.450.20">
    <property type="entry name" value="PAS domain"/>
    <property type="match status" value="1"/>
</dbReference>
<dbReference type="InterPro" id="IPR002073">
    <property type="entry name" value="PDEase_catalytic_dom"/>
</dbReference>
<dbReference type="EMBL" id="JALJOR010000020">
    <property type="protein sequence ID" value="KAK9803589.1"/>
    <property type="molecule type" value="Genomic_DNA"/>
</dbReference>
<sequence length="865" mass="96308">MKPPSGLAGDFNNAYYPFMLSRPGDPPQAADWQQKEYSIEDLRFLDSIKSPNYVLDMSMAKNKGLAFDDPNYGYGCTVVYANKTMVNLYGPTRPQSDTDAIFEYFSDEKKCMFWSFLKLFDELHSEATIFTSPYKLLHSMFLGVKETDPQQSFHGRVIRMKLQPGEPASPCMYITIGTSDPDLARAAAVQHHSPMQTFVFDCQGELIMANCSALTKYPPGADGRKVTLLELFKEGIYAGGEEEATEACSNALKIIFQERQEVSRHVQTRPSTHDPRETRHIMFEMWPFTDPVTNQLSMLVSLNNVTEQKRLEMELQDHRDSLARANQDLAAENMSLENQNLMIEQQKAELAANLAKVMAKTMPMPHIDAETPLDKVLKLLDNAILGRSFDIDAVLEAKMLLSSSQDLRAPMRLEQQLLAVNSVDAEVGLAMMQMLQTKRAVAPIRQEGELPMPGRHSVQHGASRAGRKALLSFSQKKLLSTTSLPSAPAGNLASLTVPHALSGQLERSLQSAGHSWQYDSFALQAEAPEHPLSVMAFHLLTASGLVKHFRLNEIKLARFLNRIEAGYPDNPYHNRLHAMEVFQKMHMLLQHAGLLRHGVCDDLGALAGYLAAAVHDYEHRGVTNDYLVRSRDALAVTYNEQSPMEHHHLAAAFRLLQKPKYNFMEGMRAEDQATLRTAVIQQVLATDMKAHFNTVSRFQTVFTPKQPASREASRRSTGEVERRAGGGAGHRKTLSGCPRAAAAVDWEGLSEEDKMVARKMALKCADLGHLSAAPEAHRRWAANLEEELFRQGDLERQAGMAISPLMDRTSPKGGVTRSQVGFFSIVGVPMLQSFVDIFECAAPLLEGTMANLRMWETEAAASKAS</sequence>
<feature type="active site" description="Proton donor" evidence="3">
    <location>
        <position position="573"/>
    </location>
</feature>
<dbReference type="InterPro" id="IPR023088">
    <property type="entry name" value="PDEase"/>
</dbReference>
<reference evidence="10 11" key="1">
    <citation type="journal article" date="2024" name="Nat. Commun.">
        <title>Phylogenomics reveals the evolutionary origins of lichenization in chlorophyte algae.</title>
        <authorList>
            <person name="Puginier C."/>
            <person name="Libourel C."/>
            <person name="Otte J."/>
            <person name="Skaloud P."/>
            <person name="Haon M."/>
            <person name="Grisel S."/>
            <person name="Petersen M."/>
            <person name="Berrin J.G."/>
            <person name="Delaux P.M."/>
            <person name="Dal Grande F."/>
            <person name="Keller J."/>
        </authorList>
    </citation>
    <scope>NUCLEOTIDE SEQUENCE [LARGE SCALE GENOMIC DNA]</scope>
    <source>
        <strain evidence="10 11">SAG 2043</strain>
    </source>
</reference>
<gene>
    <name evidence="10" type="ORF">WJX72_002875</name>
</gene>
<feature type="binding site" evidence="5">
    <location>
        <position position="766"/>
    </location>
    <ligand>
        <name>Zn(2+)</name>
        <dbReference type="ChEBI" id="CHEBI:29105"/>
        <label>1</label>
    </ligand>
</feature>
<keyword evidence="2 6" id="KW-0378">Hydrolase</keyword>
<keyword evidence="11" id="KW-1185">Reference proteome</keyword>
<dbReference type="GO" id="GO:0046872">
    <property type="term" value="F:metal ion binding"/>
    <property type="evidence" value="ECO:0007669"/>
    <property type="project" value="UniProtKB-KW"/>
</dbReference>
<feature type="coiled-coil region" evidence="7">
    <location>
        <begin position="308"/>
        <end position="353"/>
    </location>
</feature>
<feature type="binding site" evidence="4">
    <location>
        <position position="766"/>
    </location>
    <ligand>
        <name>AMP</name>
        <dbReference type="ChEBI" id="CHEBI:456215"/>
    </ligand>
</feature>
<feature type="binding site" evidence="5">
    <location>
        <position position="616"/>
    </location>
    <ligand>
        <name>Zn(2+)</name>
        <dbReference type="ChEBI" id="CHEBI:29105"/>
        <label>1</label>
    </ligand>
</feature>
<proteinExistence type="inferred from homology"/>
<comment type="similarity">
    <text evidence="6">Belongs to the cyclic nucleotide phosphodiesterase family.</text>
</comment>
<feature type="domain" description="PDEase" evidence="9">
    <location>
        <begin position="480"/>
        <end position="862"/>
    </location>
</feature>
<protein>
    <recommendedName>
        <fullName evidence="6">Phosphodiesterase</fullName>
        <ecNumber evidence="6">3.1.4.-</ecNumber>
    </recommendedName>
</protein>
<evidence type="ECO:0000256" key="4">
    <source>
        <dbReference type="PIRSR" id="PIRSR623088-2"/>
    </source>
</evidence>
<evidence type="ECO:0000256" key="2">
    <source>
        <dbReference type="ARBA" id="ARBA00022801"/>
    </source>
</evidence>
<feature type="region of interest" description="Disordered" evidence="8">
    <location>
        <begin position="703"/>
        <end position="735"/>
    </location>
</feature>
<dbReference type="AlphaFoldDB" id="A0AAW1NZY2"/>
<feature type="binding site" evidence="5">
    <location>
        <position position="615"/>
    </location>
    <ligand>
        <name>Zn(2+)</name>
        <dbReference type="ChEBI" id="CHEBI:29105"/>
        <label>1</label>
    </ligand>
</feature>
<dbReference type="PROSITE" id="PS51845">
    <property type="entry name" value="PDEASE_I_2"/>
    <property type="match status" value="1"/>
</dbReference>
<dbReference type="InterPro" id="IPR036971">
    <property type="entry name" value="PDEase_catalytic_dom_sf"/>
</dbReference>
<comment type="cofactor">
    <cofactor evidence="6">
        <name>a divalent metal cation</name>
        <dbReference type="ChEBI" id="CHEBI:60240"/>
    </cofactor>
    <text evidence="6">Binds 2 divalent metal cations per subunit. Site 1 may preferentially bind zinc ions, while site 2 has a preference for magnesium and/or manganese ions.</text>
</comment>
<name>A0AAW1NZY2_9CHLO</name>
<dbReference type="PROSITE" id="PS00126">
    <property type="entry name" value="PDEASE_I_1"/>
    <property type="match status" value="1"/>
</dbReference>
<evidence type="ECO:0000256" key="7">
    <source>
        <dbReference type="SAM" id="Coils"/>
    </source>
</evidence>
<dbReference type="PANTHER" id="PTHR11347">
    <property type="entry name" value="CYCLIC NUCLEOTIDE PHOSPHODIESTERASE"/>
    <property type="match status" value="1"/>
</dbReference>
<accession>A0AAW1NZY2</accession>
<keyword evidence="7" id="KW-0175">Coiled coil</keyword>
<comment type="caution">
    <text evidence="10">The sequence shown here is derived from an EMBL/GenBank/DDBJ whole genome shotgun (WGS) entry which is preliminary data.</text>
</comment>
<dbReference type="SUPFAM" id="SSF109604">
    <property type="entry name" value="HD-domain/PDEase-like"/>
    <property type="match status" value="1"/>
</dbReference>
<dbReference type="GO" id="GO:0007165">
    <property type="term" value="P:signal transduction"/>
    <property type="evidence" value="ECO:0007669"/>
    <property type="project" value="InterPro"/>
</dbReference>
<dbReference type="InterPro" id="IPR023174">
    <property type="entry name" value="PDEase_CS"/>
</dbReference>
<evidence type="ECO:0000256" key="5">
    <source>
        <dbReference type="PIRSR" id="PIRSR623088-3"/>
    </source>
</evidence>
<dbReference type="Gene3D" id="1.10.1300.10">
    <property type="entry name" value="3'5'-cyclic nucleotide phosphodiesterase, catalytic domain"/>
    <property type="match status" value="1"/>
</dbReference>
<dbReference type="EC" id="3.1.4.-" evidence="6"/>
<feature type="binding site" evidence="4">
    <location>
        <position position="616"/>
    </location>
    <ligand>
        <name>AMP</name>
        <dbReference type="ChEBI" id="CHEBI:456215"/>
    </ligand>
</feature>
<feature type="binding site" evidence="5">
    <location>
        <position position="616"/>
    </location>
    <ligand>
        <name>Zn(2+)</name>
        <dbReference type="ChEBI" id="CHEBI:29105"/>
        <label>2</label>
    </ligand>
</feature>
<feature type="binding site" evidence="4">
    <location>
        <position position="819"/>
    </location>
    <ligand>
        <name>AMP</name>
        <dbReference type="ChEBI" id="CHEBI:456215"/>
    </ligand>
</feature>
<evidence type="ECO:0000259" key="9">
    <source>
        <dbReference type="PROSITE" id="PS51845"/>
    </source>
</evidence>
<keyword evidence="1 5" id="KW-0479">Metal-binding</keyword>
<dbReference type="GO" id="GO:0004114">
    <property type="term" value="F:3',5'-cyclic-nucleotide phosphodiesterase activity"/>
    <property type="evidence" value="ECO:0007669"/>
    <property type="project" value="InterPro"/>
</dbReference>
<feature type="binding site" evidence="5">
    <location>
        <position position="577"/>
    </location>
    <ligand>
        <name>Zn(2+)</name>
        <dbReference type="ChEBI" id="CHEBI:29105"/>
        <label>1</label>
    </ligand>
</feature>
<evidence type="ECO:0000313" key="11">
    <source>
        <dbReference type="Proteomes" id="UP001489004"/>
    </source>
</evidence>
<feature type="binding site" evidence="4">
    <location>
        <begin position="573"/>
        <end position="577"/>
    </location>
    <ligand>
        <name>AMP</name>
        <dbReference type="ChEBI" id="CHEBI:456215"/>
    </ligand>
</feature>
<organism evidence="10 11">
    <name type="scientific">[Myrmecia] bisecta</name>
    <dbReference type="NCBI Taxonomy" id="41462"/>
    <lineage>
        <taxon>Eukaryota</taxon>
        <taxon>Viridiplantae</taxon>
        <taxon>Chlorophyta</taxon>
        <taxon>core chlorophytes</taxon>
        <taxon>Trebouxiophyceae</taxon>
        <taxon>Trebouxiales</taxon>
        <taxon>Trebouxiaceae</taxon>
        <taxon>Myrmecia</taxon>
    </lineage>
</organism>
<dbReference type="Pfam" id="PF00233">
    <property type="entry name" value="PDEase_I"/>
    <property type="match status" value="1"/>
</dbReference>